<keyword evidence="8" id="KW-0325">Glycoprotein</keyword>
<organism evidence="11 12">
    <name type="scientific">Eimeria acervulina</name>
    <name type="common">Coccidian parasite</name>
    <dbReference type="NCBI Taxonomy" id="5801"/>
    <lineage>
        <taxon>Eukaryota</taxon>
        <taxon>Sar</taxon>
        <taxon>Alveolata</taxon>
        <taxon>Apicomplexa</taxon>
        <taxon>Conoidasida</taxon>
        <taxon>Coccidia</taxon>
        <taxon>Eucoccidiorida</taxon>
        <taxon>Eimeriorina</taxon>
        <taxon>Eimeriidae</taxon>
        <taxon>Eimeria</taxon>
    </lineage>
</organism>
<dbReference type="PANTHER" id="PTHR31826">
    <property type="entry name" value="NICALIN"/>
    <property type="match status" value="1"/>
</dbReference>
<dbReference type="Proteomes" id="UP000018050">
    <property type="component" value="Unassembled WGS sequence"/>
</dbReference>
<evidence type="ECO:0000256" key="2">
    <source>
        <dbReference type="ARBA" id="ARBA00007717"/>
    </source>
</evidence>
<proteinExistence type="inferred from homology"/>
<evidence type="ECO:0000256" key="1">
    <source>
        <dbReference type="ARBA" id="ARBA00004389"/>
    </source>
</evidence>
<evidence type="ECO:0000313" key="11">
    <source>
        <dbReference type="EMBL" id="CDI80432.1"/>
    </source>
</evidence>
<dbReference type="EMBL" id="HG671211">
    <property type="protein sequence ID" value="CDI80432.1"/>
    <property type="molecule type" value="Genomic_DNA"/>
</dbReference>
<keyword evidence="5" id="KW-0256">Endoplasmic reticulum</keyword>
<dbReference type="RefSeq" id="XP_013249601.1">
    <property type="nucleotide sequence ID" value="XM_013394147.1"/>
</dbReference>
<dbReference type="OMA" id="CFTIYYS"/>
<evidence type="ECO:0000256" key="8">
    <source>
        <dbReference type="ARBA" id="ARBA00023180"/>
    </source>
</evidence>
<evidence type="ECO:0008006" key="13">
    <source>
        <dbReference type="Google" id="ProtNLM"/>
    </source>
</evidence>
<reference evidence="11" key="2">
    <citation type="submission" date="2013-10" db="EMBL/GenBank/DDBJ databases">
        <authorList>
            <person name="Aslett M."/>
        </authorList>
    </citation>
    <scope>NUCLEOTIDE SEQUENCE</scope>
    <source>
        <strain evidence="11">Houghton</strain>
    </source>
</reference>
<evidence type="ECO:0000256" key="9">
    <source>
        <dbReference type="SAM" id="Phobius"/>
    </source>
</evidence>
<feature type="chain" id="PRO_5004669929" description="Nicalin" evidence="10">
    <location>
        <begin position="30"/>
        <end position="575"/>
    </location>
</feature>
<evidence type="ECO:0000256" key="5">
    <source>
        <dbReference type="ARBA" id="ARBA00022824"/>
    </source>
</evidence>
<evidence type="ECO:0000256" key="7">
    <source>
        <dbReference type="ARBA" id="ARBA00023136"/>
    </source>
</evidence>
<evidence type="ECO:0000256" key="10">
    <source>
        <dbReference type="SAM" id="SignalP"/>
    </source>
</evidence>
<keyword evidence="3 9" id="KW-0812">Transmembrane</keyword>
<feature type="signal peptide" evidence="10">
    <location>
        <begin position="1"/>
        <end position="29"/>
    </location>
</feature>
<comment type="similarity">
    <text evidence="2">Belongs to the nicastrin family.</text>
</comment>
<evidence type="ECO:0000256" key="6">
    <source>
        <dbReference type="ARBA" id="ARBA00022989"/>
    </source>
</evidence>
<keyword evidence="12" id="KW-1185">Reference proteome</keyword>
<name>U6GLG4_EIMAC</name>
<evidence type="ECO:0000313" key="12">
    <source>
        <dbReference type="Proteomes" id="UP000018050"/>
    </source>
</evidence>
<dbReference type="OrthoDB" id="5913609at2759"/>
<protein>
    <recommendedName>
        <fullName evidence="13">Nicalin</fullName>
    </recommendedName>
</protein>
<dbReference type="GO" id="GO:0005789">
    <property type="term" value="C:endoplasmic reticulum membrane"/>
    <property type="evidence" value="ECO:0007669"/>
    <property type="project" value="UniProtKB-SubCell"/>
</dbReference>
<dbReference type="VEuPathDB" id="ToxoDB:EAH_00002680"/>
<reference evidence="11" key="1">
    <citation type="submission" date="2013-10" db="EMBL/GenBank/DDBJ databases">
        <title>Genomic analysis of the causative agents of coccidiosis in chickens.</title>
        <authorList>
            <person name="Reid A.J."/>
            <person name="Blake D."/>
            <person name="Billington K."/>
            <person name="Browne H."/>
            <person name="Dunn M."/>
            <person name="Hung S."/>
            <person name="Kawahara F."/>
            <person name="Miranda-Saavedra D."/>
            <person name="Mourier T."/>
            <person name="Nagra H."/>
            <person name="Otto T.D."/>
            <person name="Rawlings N."/>
            <person name="Sanchez A."/>
            <person name="Sanders M."/>
            <person name="Subramaniam C."/>
            <person name="Tay Y."/>
            <person name="Dear P."/>
            <person name="Doerig C."/>
            <person name="Gruber A."/>
            <person name="Parkinson J."/>
            <person name="Shirley M."/>
            <person name="Wan K.L."/>
            <person name="Berriman M."/>
            <person name="Tomley F."/>
            <person name="Pain A."/>
        </authorList>
    </citation>
    <scope>NUCLEOTIDE SEQUENCE</scope>
    <source>
        <strain evidence="11">Houghton</strain>
    </source>
</reference>
<comment type="subcellular location">
    <subcellularLocation>
        <location evidence="1">Endoplasmic reticulum membrane</location>
        <topology evidence="1">Single-pass membrane protein</topology>
    </subcellularLocation>
</comment>
<dbReference type="InterPro" id="IPR016574">
    <property type="entry name" value="Nicalin"/>
</dbReference>
<gene>
    <name evidence="11" type="ORF">EAH_00002680</name>
</gene>
<dbReference type="GO" id="GO:0009966">
    <property type="term" value="P:regulation of signal transduction"/>
    <property type="evidence" value="ECO:0007669"/>
    <property type="project" value="InterPro"/>
</dbReference>
<evidence type="ECO:0000256" key="3">
    <source>
        <dbReference type="ARBA" id="ARBA00022692"/>
    </source>
</evidence>
<keyword evidence="6 9" id="KW-1133">Transmembrane helix</keyword>
<keyword evidence="7 9" id="KW-0472">Membrane</keyword>
<keyword evidence="4 10" id="KW-0732">Signal</keyword>
<evidence type="ECO:0000256" key="4">
    <source>
        <dbReference type="ARBA" id="ARBA00022729"/>
    </source>
</evidence>
<dbReference type="AlphaFoldDB" id="U6GLG4"/>
<accession>U6GLG4</accession>
<feature type="transmembrane region" description="Helical" evidence="9">
    <location>
        <begin position="499"/>
        <end position="519"/>
    </location>
</feature>
<dbReference type="GeneID" id="25268338"/>
<sequence>MRAPPPKRFWAWAAVICLGAFYAFSVAQAGSQMSLTGYRPLQYKAAANFPLGPWGRVSLPGASLCTCEKLLDGLAATGAASSRVLCVARATALTAEQVEKLLGLSHFVLVLLPPAGVPLSAAAAEEIKRIEKLLLDRHSAASVVFARETKDATALLERLNRDGKEPLWSQGNAYLPRRVGPGAAAYPVCQGRYADALMWLARELKKIYKQEPLNYSVAFVLADASAMNYEGVLEWIGRADPRLLNATRYVLCLDNVASTSLSLHTPKAYKDPEAARFLQTLENAMKEEGVQLTTRTKKIAAGEKVLSFWPHEHFTRAKLIAGTLSAEAELKHLWNRSSLTDDSLSKDALVKTVRGLAEGTARFLANSRDQNTRLTFKGGEEELEVFISSWVQFCNKTPRQADAAGTAIVAHTPTTQSFTPAGAPTRYVVVVNGFFAYRNVADYMGSSFANRVFLKSLADEMENAGLTTEMHEFDVDMGGFSFSYEPPVTLEIAESRSTFFDWLLLLGAVTYSIAIYLAIRGAASTKLLESELYKNVLVCALSRRLSCERPDFSCSRGEVEALEVHLNEVVECLQP</sequence>